<proteinExistence type="predicted"/>
<protein>
    <submittedName>
        <fullName evidence="1">Heavy metal transporter</fullName>
    </submittedName>
</protein>
<dbReference type="RefSeq" id="WP_137448865.1">
    <property type="nucleotide sequence ID" value="NZ_SZZH01000001.1"/>
</dbReference>
<dbReference type="Proteomes" id="UP000306985">
    <property type="component" value="Unassembled WGS sequence"/>
</dbReference>
<gene>
    <name evidence="1" type="ORF">FDO65_08335</name>
</gene>
<comment type="caution">
    <text evidence="1">The sequence shown here is derived from an EMBL/GenBank/DDBJ whole genome shotgun (WGS) entry which is preliminary data.</text>
</comment>
<name>A0A4U6QLW3_9ACTN</name>
<dbReference type="AlphaFoldDB" id="A0A4U6QLW3"/>
<dbReference type="OrthoDB" id="5171895at2"/>
<sequence length="303" mass="31100">MRRSVSVPLLVVGVLLVLAVAGVGGFLLLRSSSIAGPECTVAGDAADQDRTPDVDLTAAQLQHASTVNAVGLRRGLPERARVIALATAFQESSLRNRPDGDRDSVGLFQQRPSQGWGTPEQILDPVYASGRFYDALVEVPGWTDLPLTEAAQAVQYSGHPDAYAKWEPQATTLARGLGGRTFVPLGCRNGATDPAPIAAERAAVEGLSGADPRLTTLLEAAQAELGGVAVSSVGDDGRTATVTASVPDLDPTAAATALAAWTVAHGTTADVATVTTAGHRWAGHEWVGGDTAVPVGSVTVTVA</sequence>
<evidence type="ECO:0000313" key="2">
    <source>
        <dbReference type="Proteomes" id="UP000306985"/>
    </source>
</evidence>
<dbReference type="EMBL" id="SZZH01000001">
    <property type="protein sequence ID" value="TKV61560.1"/>
    <property type="molecule type" value="Genomic_DNA"/>
</dbReference>
<evidence type="ECO:0000313" key="1">
    <source>
        <dbReference type="EMBL" id="TKV61560.1"/>
    </source>
</evidence>
<reference evidence="1 2" key="1">
    <citation type="submission" date="2019-05" db="EMBL/GenBank/DDBJ databases">
        <title>Nakamurella sp. N5BH11, whole genome shotgun sequence.</title>
        <authorList>
            <person name="Tuo L."/>
        </authorList>
    </citation>
    <scope>NUCLEOTIDE SEQUENCE [LARGE SCALE GENOMIC DNA]</scope>
    <source>
        <strain evidence="1 2">N5BH11</strain>
    </source>
</reference>
<accession>A0A4U6QLW3</accession>
<keyword evidence="2" id="KW-1185">Reference proteome</keyword>
<organism evidence="1 2">
    <name type="scientific">Nakamurella flava</name>
    <dbReference type="NCBI Taxonomy" id="2576308"/>
    <lineage>
        <taxon>Bacteria</taxon>
        <taxon>Bacillati</taxon>
        <taxon>Actinomycetota</taxon>
        <taxon>Actinomycetes</taxon>
        <taxon>Nakamurellales</taxon>
        <taxon>Nakamurellaceae</taxon>
        <taxon>Nakamurella</taxon>
    </lineage>
</organism>